<evidence type="ECO:0000313" key="2">
    <source>
        <dbReference type="Proteomes" id="UP000053424"/>
    </source>
</evidence>
<evidence type="ECO:0000313" key="1">
    <source>
        <dbReference type="EMBL" id="KIM39678.1"/>
    </source>
</evidence>
<gene>
    <name evidence="1" type="ORF">M413DRAFT_29360</name>
</gene>
<sequence>MFIISPLEVAFAPWRASWNDWRQFSRISLRHLLIDILDLSNKGDPNVADVHVALPLTYSSGQLAVIAGFLKESRHCGLDYSALSSSLRIFVDVVQMDSDFEKLRVLIKLAEEYYRPFNQIFKLV</sequence>
<dbReference type="EMBL" id="KN831785">
    <property type="protein sequence ID" value="KIM39678.1"/>
    <property type="molecule type" value="Genomic_DNA"/>
</dbReference>
<dbReference type="Proteomes" id="UP000053424">
    <property type="component" value="Unassembled WGS sequence"/>
</dbReference>
<reference evidence="2" key="2">
    <citation type="submission" date="2015-01" db="EMBL/GenBank/DDBJ databases">
        <title>Evolutionary Origins and Diversification of the Mycorrhizal Mutualists.</title>
        <authorList>
            <consortium name="DOE Joint Genome Institute"/>
            <consortium name="Mycorrhizal Genomics Consortium"/>
            <person name="Kohler A."/>
            <person name="Kuo A."/>
            <person name="Nagy L.G."/>
            <person name="Floudas D."/>
            <person name="Copeland A."/>
            <person name="Barry K.W."/>
            <person name="Cichocki N."/>
            <person name="Veneault-Fourrey C."/>
            <person name="LaButti K."/>
            <person name="Lindquist E.A."/>
            <person name="Lipzen A."/>
            <person name="Lundell T."/>
            <person name="Morin E."/>
            <person name="Murat C."/>
            <person name="Riley R."/>
            <person name="Ohm R."/>
            <person name="Sun H."/>
            <person name="Tunlid A."/>
            <person name="Henrissat B."/>
            <person name="Grigoriev I.V."/>
            <person name="Hibbett D.S."/>
            <person name="Martin F."/>
        </authorList>
    </citation>
    <scope>NUCLEOTIDE SEQUENCE [LARGE SCALE GENOMIC DNA]</scope>
    <source>
        <strain evidence="2">h7</strain>
    </source>
</reference>
<name>A0A0C2XPZ8_HEBCY</name>
<dbReference type="AlphaFoldDB" id="A0A0C2XPZ8"/>
<dbReference type="HOGENOM" id="CLU_2004207_0_0_1"/>
<organism evidence="1 2">
    <name type="scientific">Hebeloma cylindrosporum</name>
    <dbReference type="NCBI Taxonomy" id="76867"/>
    <lineage>
        <taxon>Eukaryota</taxon>
        <taxon>Fungi</taxon>
        <taxon>Dikarya</taxon>
        <taxon>Basidiomycota</taxon>
        <taxon>Agaricomycotina</taxon>
        <taxon>Agaricomycetes</taxon>
        <taxon>Agaricomycetidae</taxon>
        <taxon>Agaricales</taxon>
        <taxon>Agaricineae</taxon>
        <taxon>Hymenogastraceae</taxon>
        <taxon>Hebeloma</taxon>
    </lineage>
</organism>
<accession>A0A0C2XPZ8</accession>
<reference evidence="1 2" key="1">
    <citation type="submission" date="2014-04" db="EMBL/GenBank/DDBJ databases">
        <authorList>
            <consortium name="DOE Joint Genome Institute"/>
            <person name="Kuo A."/>
            <person name="Gay G."/>
            <person name="Dore J."/>
            <person name="Kohler A."/>
            <person name="Nagy L.G."/>
            <person name="Floudas D."/>
            <person name="Copeland A."/>
            <person name="Barry K.W."/>
            <person name="Cichocki N."/>
            <person name="Veneault-Fourrey C."/>
            <person name="LaButti K."/>
            <person name="Lindquist E.A."/>
            <person name="Lipzen A."/>
            <person name="Lundell T."/>
            <person name="Morin E."/>
            <person name="Murat C."/>
            <person name="Sun H."/>
            <person name="Tunlid A."/>
            <person name="Henrissat B."/>
            <person name="Grigoriev I.V."/>
            <person name="Hibbett D.S."/>
            <person name="Martin F."/>
            <person name="Nordberg H.P."/>
            <person name="Cantor M.N."/>
            <person name="Hua S.X."/>
        </authorList>
    </citation>
    <scope>NUCLEOTIDE SEQUENCE [LARGE SCALE GENOMIC DNA]</scope>
    <source>
        <strain evidence="2">h7</strain>
    </source>
</reference>
<keyword evidence="2" id="KW-1185">Reference proteome</keyword>
<protein>
    <submittedName>
        <fullName evidence="1">Uncharacterized protein</fullName>
    </submittedName>
</protein>
<proteinExistence type="predicted"/>